<feature type="transmembrane region" description="Helical" evidence="2">
    <location>
        <begin position="12"/>
        <end position="29"/>
    </location>
</feature>
<name>D4L2N4_9FIRM</name>
<evidence type="ECO:0000256" key="1">
    <source>
        <dbReference type="SAM" id="Coils"/>
    </source>
</evidence>
<dbReference type="KEGG" id="rix:RO1_36220"/>
<dbReference type="AlphaFoldDB" id="D4L2N4"/>
<dbReference type="Proteomes" id="UP000008953">
    <property type="component" value="Chromosome"/>
</dbReference>
<keyword evidence="2" id="KW-0472">Membrane</keyword>
<proteinExistence type="predicted"/>
<feature type="transmembrane region" description="Helical" evidence="2">
    <location>
        <begin position="41"/>
        <end position="68"/>
    </location>
</feature>
<organism evidence="3 4">
    <name type="scientific">Roseburia intestinalis XB6B4</name>
    <dbReference type="NCBI Taxonomy" id="718255"/>
    <lineage>
        <taxon>Bacteria</taxon>
        <taxon>Bacillati</taxon>
        <taxon>Bacillota</taxon>
        <taxon>Clostridia</taxon>
        <taxon>Lachnospirales</taxon>
        <taxon>Lachnospiraceae</taxon>
        <taxon>Roseburia</taxon>
    </lineage>
</organism>
<accession>D4L2N4</accession>
<reference evidence="3 4" key="2">
    <citation type="submission" date="2010-03" db="EMBL/GenBank/DDBJ databases">
        <authorList>
            <person name="Pajon A."/>
        </authorList>
    </citation>
    <scope>NUCLEOTIDE SEQUENCE [LARGE SCALE GENOMIC DNA]</scope>
    <source>
        <strain evidence="3 4">XB6B4</strain>
    </source>
</reference>
<dbReference type="PATRIC" id="fig|718255.3.peg.993"/>
<reference evidence="3 4" key="1">
    <citation type="submission" date="2010-03" db="EMBL/GenBank/DDBJ databases">
        <title>The genome sequence of Roseburia intestinalis XB6B4.</title>
        <authorList>
            <consortium name="metaHIT consortium -- http://www.metahit.eu/"/>
            <person name="Pajon A."/>
            <person name="Turner K."/>
            <person name="Parkhill J."/>
            <person name="Bernalier A."/>
        </authorList>
    </citation>
    <scope>NUCLEOTIDE SEQUENCE [LARGE SCALE GENOMIC DNA]</scope>
    <source>
        <strain evidence="3 4">XB6B4</strain>
    </source>
</reference>
<feature type="coiled-coil region" evidence="1">
    <location>
        <begin position="148"/>
        <end position="175"/>
    </location>
</feature>
<keyword evidence="2" id="KW-1133">Transmembrane helix</keyword>
<keyword evidence="2" id="KW-0812">Transmembrane</keyword>
<sequence>MERKMEEKKTSRIICEMLIGIIMTLPFFINEKNRYLDAAWITVLFKALFSVGIPLAVIKLMSIVYRFISIIFKRILYVHTFLYYLFFCMFVAGGVYEWYQYQEYMRKGYFWVEVISYIVCAIWFLIDVNTTKCIREIRGIEEWLIQALREHEDYVEKYKDKMKRINKRKDRVLKVLEEFYPKKFFSDPLKNLRKEIDISRANNYQRYIPHVLGDYSGIKGLKYGASTTRLYYWNVKKIYSKYGR</sequence>
<gene>
    <name evidence="3" type="ORF">RO1_36220</name>
</gene>
<dbReference type="EMBL" id="FP929050">
    <property type="protein sequence ID" value="CBL13874.1"/>
    <property type="molecule type" value="Genomic_DNA"/>
</dbReference>
<evidence type="ECO:0000256" key="2">
    <source>
        <dbReference type="SAM" id="Phobius"/>
    </source>
</evidence>
<keyword evidence="1" id="KW-0175">Coiled coil</keyword>
<protein>
    <submittedName>
        <fullName evidence="3">Uncharacterized protein</fullName>
    </submittedName>
</protein>
<dbReference type="HOGENOM" id="CLU_1137368_0_0_9"/>
<evidence type="ECO:0000313" key="4">
    <source>
        <dbReference type="Proteomes" id="UP000008953"/>
    </source>
</evidence>
<evidence type="ECO:0000313" key="3">
    <source>
        <dbReference type="EMBL" id="CBL13874.1"/>
    </source>
</evidence>
<feature type="transmembrane region" description="Helical" evidence="2">
    <location>
        <begin position="75"/>
        <end position="96"/>
    </location>
</feature>
<feature type="transmembrane region" description="Helical" evidence="2">
    <location>
        <begin position="108"/>
        <end position="126"/>
    </location>
</feature>